<organism evidence="2 3">
    <name type="scientific">Citrobacter freundii</name>
    <dbReference type="NCBI Taxonomy" id="546"/>
    <lineage>
        <taxon>Bacteria</taxon>
        <taxon>Pseudomonadati</taxon>
        <taxon>Pseudomonadota</taxon>
        <taxon>Gammaproteobacteria</taxon>
        <taxon>Enterobacterales</taxon>
        <taxon>Enterobacteriaceae</taxon>
        <taxon>Citrobacter</taxon>
        <taxon>Citrobacter freundii complex</taxon>
    </lineage>
</organism>
<evidence type="ECO:0000313" key="2">
    <source>
        <dbReference type="EMBL" id="MDW2761832.1"/>
    </source>
</evidence>
<dbReference type="AlphaFoldDB" id="A0AAP6CSP8"/>
<protein>
    <submittedName>
        <fullName evidence="2">Uncharacterized protein</fullName>
    </submittedName>
</protein>
<evidence type="ECO:0000313" key="3">
    <source>
        <dbReference type="Proteomes" id="UP001278087"/>
    </source>
</evidence>
<evidence type="ECO:0000256" key="1">
    <source>
        <dbReference type="SAM" id="Coils"/>
    </source>
</evidence>
<comment type="caution">
    <text evidence="2">The sequence shown here is derived from an EMBL/GenBank/DDBJ whole genome shotgun (WGS) entry which is preliminary data.</text>
</comment>
<dbReference type="RefSeq" id="WP_071681850.1">
    <property type="nucleotide sequence ID" value="NZ_CAKNEP010000005.1"/>
</dbReference>
<reference evidence="2" key="1">
    <citation type="submission" date="2023-10" db="EMBL/GenBank/DDBJ databases">
        <title>Fecal carriage and genetic characteristics of carbapenem-resistant Enterobacterales among healthy adults from four provinces of China.</title>
        <authorList>
            <person name="Li Y."/>
            <person name="Zhang R."/>
        </authorList>
    </citation>
    <scope>NUCLEOTIDE SEQUENCE</scope>
    <source>
        <strain evidence="2">HN-136</strain>
    </source>
</reference>
<name>A0AAP6CSP8_CITFR</name>
<keyword evidence="1" id="KW-0175">Coiled coil</keyword>
<feature type="coiled-coil region" evidence="1">
    <location>
        <begin position="1"/>
        <end position="28"/>
    </location>
</feature>
<dbReference type="Proteomes" id="UP001278087">
    <property type="component" value="Unassembled WGS sequence"/>
</dbReference>
<proteinExistence type="predicted"/>
<dbReference type="EMBL" id="JAWPBU010000058">
    <property type="protein sequence ID" value="MDW2761832.1"/>
    <property type="molecule type" value="Genomic_DNA"/>
</dbReference>
<accession>A0AAP6CSP8</accession>
<sequence length="85" mass="9513">MTDLQKRIDELEKTIEELLLDQHAARIAITTISTAWNSLAKQPGMLGDSYDKAFKSAPPVEFENPVNEGYAEELHKRVVALLSKS</sequence>
<gene>
    <name evidence="2" type="ORF">RYZ67_25680</name>
</gene>